<protein>
    <recommendedName>
        <fullName evidence="3">DUF4371 domain-containing protein</fullName>
    </recommendedName>
</protein>
<dbReference type="AlphaFoldDB" id="A0A085LP86"/>
<dbReference type="SUPFAM" id="SSF53098">
    <property type="entry name" value="Ribonuclease H-like"/>
    <property type="match status" value="1"/>
</dbReference>
<gene>
    <name evidence="1" type="ORF">M513_12363</name>
</gene>
<sequence length="511" mass="58348">MGLSLHQVASFTYVLDLRESILKRINENSLWEKFRKRPTLRSMVSSALQEENDGLLASYNISLIIAKSGKPHSIGKELLLPVISEVLRTLLHISPTEIIRRIPLSNDTVQRRIGEMSNDTEETLCNFLRTTSFALQLDESTLRRNEILLLAYDRFLKDDRLTEELLFAKELVTDTKGESIYRAVEEFFKEKNIHLANIMSVATDGAPSMVGSQRAFIAHLKEVVPCVLAVHCVIHWQHLVAKHLSDRLSCSLQFVISAVNKIKSKSLNERLFSQLCEANDEDFNRLLLHTEVRWLSKGTCLSRFYSLFATVLEFLGDDNVSAFVLELVIYKRNLGLGEFCQLPLLAALKKNAEVADDDILVYCHHLEMLRADFVKRFSDILSMKIAGWAVDPFCNVEEPETELQEDLRAHITSFWLQRQVAQLYPRLWAVVEKLFVAFPSSYLAERVFSAVTDLLSKKRNRLQMVKRGDLRIMLTNISPDVKKVSFGSSGTSFALKNWLLCYAKDNEGLQT</sequence>
<dbReference type="EMBL" id="KL363354">
    <property type="protein sequence ID" value="KFD46782.1"/>
    <property type="molecule type" value="Genomic_DNA"/>
</dbReference>
<dbReference type="Proteomes" id="UP000030764">
    <property type="component" value="Unassembled WGS sequence"/>
</dbReference>
<evidence type="ECO:0008006" key="3">
    <source>
        <dbReference type="Google" id="ProtNLM"/>
    </source>
</evidence>
<dbReference type="InterPro" id="IPR012337">
    <property type="entry name" value="RNaseH-like_sf"/>
</dbReference>
<dbReference type="PANTHER" id="PTHR45913:SF22">
    <property type="entry name" value="SCAN BOX DOMAIN-CONTAINING PROTEIN"/>
    <property type="match status" value="1"/>
</dbReference>
<reference evidence="1 2" key="1">
    <citation type="journal article" date="2014" name="Nat. Genet.">
        <title>Genome and transcriptome of the porcine whipworm Trichuris suis.</title>
        <authorList>
            <person name="Jex A.R."/>
            <person name="Nejsum P."/>
            <person name="Schwarz E.M."/>
            <person name="Hu L."/>
            <person name="Young N.D."/>
            <person name="Hall R.S."/>
            <person name="Korhonen P.K."/>
            <person name="Liao S."/>
            <person name="Thamsborg S."/>
            <person name="Xia J."/>
            <person name="Xu P."/>
            <person name="Wang S."/>
            <person name="Scheerlinck J.P."/>
            <person name="Hofmann A."/>
            <person name="Sternberg P.W."/>
            <person name="Wang J."/>
            <person name="Gasser R.B."/>
        </authorList>
    </citation>
    <scope>NUCLEOTIDE SEQUENCE [LARGE SCALE GENOMIC DNA]</scope>
    <source>
        <strain evidence="1">DCEP-RM93M</strain>
    </source>
</reference>
<dbReference type="PANTHER" id="PTHR45913">
    <property type="entry name" value="EPM2A-INTERACTING PROTEIN 1"/>
    <property type="match status" value="1"/>
</dbReference>
<evidence type="ECO:0000313" key="2">
    <source>
        <dbReference type="Proteomes" id="UP000030764"/>
    </source>
</evidence>
<organism evidence="1 2">
    <name type="scientific">Trichuris suis</name>
    <name type="common">pig whipworm</name>
    <dbReference type="NCBI Taxonomy" id="68888"/>
    <lineage>
        <taxon>Eukaryota</taxon>
        <taxon>Metazoa</taxon>
        <taxon>Ecdysozoa</taxon>
        <taxon>Nematoda</taxon>
        <taxon>Enoplea</taxon>
        <taxon>Dorylaimia</taxon>
        <taxon>Trichinellida</taxon>
        <taxon>Trichuridae</taxon>
        <taxon>Trichuris</taxon>
    </lineage>
</organism>
<keyword evidence="2" id="KW-1185">Reference proteome</keyword>
<name>A0A085LP86_9BILA</name>
<proteinExistence type="predicted"/>
<evidence type="ECO:0000313" key="1">
    <source>
        <dbReference type="EMBL" id="KFD46782.1"/>
    </source>
</evidence>
<accession>A0A085LP86</accession>